<sequence>MNLLPLDARWRRFNDETRTCPCCGRSFNGIFDIGLDHPDCWPHGDRQATGRDILDAGEDRLSADLCRWEQHRFICCVLPLPIRGSDEVFHFAVWASVTPENFYRYIDFCNGDAGFDGCFAWLMNDLPGFETEEPIACDLTPGTVAERPTLTAHDGPLAKAQHVGISFDDLLDIYAACGQDIRPHLTA</sequence>
<gene>
    <name evidence="1" type="ORF">VK792_10345</name>
</gene>
<keyword evidence="2" id="KW-1185">Reference proteome</keyword>
<evidence type="ECO:0000313" key="2">
    <source>
        <dbReference type="Proteomes" id="UP001348149"/>
    </source>
</evidence>
<evidence type="ECO:0000313" key="1">
    <source>
        <dbReference type="EMBL" id="MEC3861685.1"/>
    </source>
</evidence>
<name>A0ABU6HIN2_9RHOB</name>
<proteinExistence type="predicted"/>
<organism evidence="1 2">
    <name type="scientific">Mesobacterium hydrothermale</name>
    <dbReference type="NCBI Taxonomy" id="3111907"/>
    <lineage>
        <taxon>Bacteria</taxon>
        <taxon>Pseudomonadati</taxon>
        <taxon>Pseudomonadota</taxon>
        <taxon>Alphaproteobacteria</taxon>
        <taxon>Rhodobacterales</taxon>
        <taxon>Roseobacteraceae</taxon>
        <taxon>Mesobacterium</taxon>
    </lineage>
</organism>
<dbReference type="InterPro" id="IPR018697">
    <property type="entry name" value="DUF2199"/>
</dbReference>
<comment type="caution">
    <text evidence="1">The sequence shown here is derived from an EMBL/GenBank/DDBJ whole genome shotgun (WGS) entry which is preliminary data.</text>
</comment>
<reference evidence="1 2" key="1">
    <citation type="submission" date="2024-01" db="EMBL/GenBank/DDBJ databases">
        <title>Mesobacterium rodlantinim sp. nov., isolated from shallow sea hydrothermal systems off Kueishantao Island.</title>
        <authorList>
            <person name="Su Z."/>
            <person name="Tang K."/>
        </authorList>
    </citation>
    <scope>NUCLEOTIDE SEQUENCE [LARGE SCALE GENOMIC DNA]</scope>
    <source>
        <strain evidence="1 2">TK19101</strain>
    </source>
</reference>
<dbReference type="RefSeq" id="WP_326297408.1">
    <property type="nucleotide sequence ID" value="NZ_JAYLLH010000012.1"/>
</dbReference>
<dbReference type="Proteomes" id="UP001348149">
    <property type="component" value="Unassembled WGS sequence"/>
</dbReference>
<protein>
    <submittedName>
        <fullName evidence="1">DUF2199 domain-containing protein</fullName>
    </submittedName>
</protein>
<accession>A0ABU6HIN2</accession>
<dbReference type="EMBL" id="JAYLLH010000012">
    <property type="protein sequence ID" value="MEC3861685.1"/>
    <property type="molecule type" value="Genomic_DNA"/>
</dbReference>
<dbReference type="Pfam" id="PF09965">
    <property type="entry name" value="DUF2199"/>
    <property type="match status" value="1"/>
</dbReference>